<evidence type="ECO:0000313" key="2">
    <source>
        <dbReference type="EMBL" id="RFU86601.1"/>
    </source>
</evidence>
<dbReference type="EMBL" id="QUAK01000064">
    <property type="protein sequence ID" value="RFU86601.1"/>
    <property type="molecule type" value="Genomic_DNA"/>
</dbReference>
<name>A0A372M6X3_9ACTN</name>
<organism evidence="2 3">
    <name type="scientific">Streptomyces triticagri</name>
    <dbReference type="NCBI Taxonomy" id="2293568"/>
    <lineage>
        <taxon>Bacteria</taxon>
        <taxon>Bacillati</taxon>
        <taxon>Actinomycetota</taxon>
        <taxon>Actinomycetes</taxon>
        <taxon>Kitasatosporales</taxon>
        <taxon>Streptomycetaceae</taxon>
        <taxon>Streptomyces</taxon>
    </lineage>
</organism>
<evidence type="ECO:0000256" key="1">
    <source>
        <dbReference type="SAM" id="Phobius"/>
    </source>
</evidence>
<dbReference type="AlphaFoldDB" id="A0A372M6X3"/>
<feature type="transmembrane region" description="Helical" evidence="1">
    <location>
        <begin position="69"/>
        <end position="89"/>
    </location>
</feature>
<keyword evidence="1" id="KW-1133">Transmembrane helix</keyword>
<comment type="caution">
    <text evidence="2">The sequence shown here is derived from an EMBL/GenBank/DDBJ whole genome shotgun (WGS) entry which is preliminary data.</text>
</comment>
<keyword evidence="1" id="KW-0812">Transmembrane</keyword>
<dbReference type="OrthoDB" id="4264214at2"/>
<dbReference type="Pfam" id="PF19380">
    <property type="entry name" value="DUF5955"/>
    <property type="match status" value="1"/>
</dbReference>
<sequence length="103" mass="10932">MLRSAQSDARTSGDDGPRVAELQACVGRLQRELAAYPAEFADRAIAEEELATLDAMARRGSPEVRRLRLSLLLIAGSIGSVSALAPALARLHSALDRFGSGRS</sequence>
<evidence type="ECO:0000313" key="3">
    <source>
        <dbReference type="Proteomes" id="UP000263094"/>
    </source>
</evidence>
<proteinExistence type="predicted"/>
<gene>
    <name evidence="2" type="ORF">DY218_11850</name>
</gene>
<dbReference type="Proteomes" id="UP000263094">
    <property type="component" value="Unassembled WGS sequence"/>
</dbReference>
<accession>A0A372M6X3</accession>
<protein>
    <submittedName>
        <fullName evidence="2">Uncharacterized protein</fullName>
    </submittedName>
</protein>
<dbReference type="InterPro" id="IPR045999">
    <property type="entry name" value="DUF5955"/>
</dbReference>
<reference evidence="2 3" key="1">
    <citation type="submission" date="2018-08" db="EMBL/GenBank/DDBJ databases">
        <title>Isolation, diversity and antifungal activity of Actinobacteria from wheat.</title>
        <authorList>
            <person name="Han C."/>
        </authorList>
    </citation>
    <scope>NUCLEOTIDE SEQUENCE [LARGE SCALE GENOMIC DNA]</scope>
    <source>
        <strain evidence="2 3">NEAU-YY421</strain>
    </source>
</reference>
<keyword evidence="3" id="KW-1185">Reference proteome</keyword>
<dbReference type="RefSeq" id="WP_128555916.1">
    <property type="nucleotide sequence ID" value="NZ_QUAK01000064.1"/>
</dbReference>
<keyword evidence="1" id="KW-0472">Membrane</keyword>